<organism evidence="2 3">
    <name type="scientific">Prevotella nigrescens CC14M</name>
    <dbReference type="NCBI Taxonomy" id="1073366"/>
    <lineage>
        <taxon>Bacteria</taxon>
        <taxon>Pseudomonadati</taxon>
        <taxon>Bacteroidota</taxon>
        <taxon>Bacteroidia</taxon>
        <taxon>Bacteroidales</taxon>
        <taxon>Prevotellaceae</taxon>
        <taxon>Prevotella</taxon>
    </lineage>
</organism>
<dbReference type="EMBL" id="AZJH01000012">
    <property type="protein sequence ID" value="ETD28906.1"/>
    <property type="molecule type" value="Genomic_DNA"/>
</dbReference>
<sequence>MDTKERNPSCLTQPPPETHAGARSPEHPNISLFARRTSVLIILIKIPAPIIQHLYRENKRVLTTSVIRARIKKGSYLLSRIALQYHRR</sequence>
<dbReference type="Proteomes" id="UP000018727">
    <property type="component" value="Unassembled WGS sequence"/>
</dbReference>
<feature type="non-terminal residue" evidence="2">
    <location>
        <position position="88"/>
    </location>
</feature>
<gene>
    <name evidence="2" type="ORF">HMPREF1173_00949</name>
</gene>
<evidence type="ECO:0000256" key="1">
    <source>
        <dbReference type="SAM" id="MobiDB-lite"/>
    </source>
</evidence>
<evidence type="ECO:0000313" key="3">
    <source>
        <dbReference type="Proteomes" id="UP000018727"/>
    </source>
</evidence>
<keyword evidence="3" id="KW-1185">Reference proteome</keyword>
<comment type="caution">
    <text evidence="2">The sequence shown here is derived from an EMBL/GenBank/DDBJ whole genome shotgun (WGS) entry which is preliminary data.</text>
</comment>
<proteinExistence type="predicted"/>
<evidence type="ECO:0000313" key="2">
    <source>
        <dbReference type="EMBL" id="ETD28906.1"/>
    </source>
</evidence>
<protein>
    <submittedName>
        <fullName evidence="2">Uncharacterized protein</fullName>
    </submittedName>
</protein>
<dbReference type="RefSeq" id="WP_023925391.1">
    <property type="nucleotide sequence ID" value="NZ_KI669449.1"/>
</dbReference>
<dbReference type="AlphaFoldDB" id="V8CQ66"/>
<dbReference type="HOGENOM" id="CLU_2474253_0_0_10"/>
<reference evidence="2 3" key="1">
    <citation type="submission" date="2013-10" db="EMBL/GenBank/DDBJ databases">
        <title>The Genome Sequence of Prevotella nigrescens CC14M.</title>
        <authorList>
            <consortium name="The Broad Institute Genomics Platform"/>
            <person name="Earl A."/>
            <person name="Allen-Vercoe E."/>
            <person name="Daigneault M."/>
            <person name="Young S.K."/>
            <person name="Zeng Q."/>
            <person name="Gargeya S."/>
            <person name="Fitzgerald M."/>
            <person name="Abouelleil A."/>
            <person name="Alvarado L."/>
            <person name="Chapman S.B."/>
            <person name="Gainer-Dewar J."/>
            <person name="Goldberg J."/>
            <person name="Griggs A."/>
            <person name="Gujja S."/>
            <person name="Hansen M."/>
            <person name="Howarth C."/>
            <person name="Imamovic A."/>
            <person name="Ireland A."/>
            <person name="Larimer J."/>
            <person name="McCowan C."/>
            <person name="Murphy C."/>
            <person name="Pearson M."/>
            <person name="Poon T.W."/>
            <person name="Priest M."/>
            <person name="Roberts A."/>
            <person name="Saif S."/>
            <person name="Shea T."/>
            <person name="Sykes S."/>
            <person name="Wortman J."/>
            <person name="Nusbaum C."/>
            <person name="Birren B."/>
        </authorList>
    </citation>
    <scope>NUCLEOTIDE SEQUENCE [LARGE SCALE GENOMIC DNA]</scope>
    <source>
        <strain evidence="2 3">CC14M</strain>
    </source>
</reference>
<feature type="region of interest" description="Disordered" evidence="1">
    <location>
        <begin position="1"/>
        <end position="27"/>
    </location>
</feature>
<accession>V8CQ66</accession>
<name>V8CQ66_9BACT</name>